<sequence>MDITRYFVSLREAALLYGDYATYRTQLSGKLLNTRKKLAIVTKNRGKFHQKPEITPEKIAENNEWVHLQLLTSERAWAHAMTMKSSHSADTKGITGKVRSHIVSRLDKGAKVAEKLAEAVSQSSTSGASDIDVLEARAYAALLRGAALFERQSWEASLKSYSTARIIYSALSTSAKGDIFKDLLSDTIDPSIRFAAYQLKIPRTQPVPSIALNTFPKSDAALVERVDRLGTSVLESGDSDAMQGLIGPGGAPTTLTWRTREVKIEDAAISVAWAAVQKARAALSDRLAASADGPLKERAAAYDDILIAAQDAADATKQAIDELKAEGVPQSDPRMQSLQITRTAVNYEMISWRIGRNRALMGDKDGAVMDAAAISSSRRKAKNDSTPASRKEEAPGRQIARLREKVVLYDGTLQSIESIKELPGVAADQELSAQLDATLKYFNSLKSLAIARSHSFTGAVANSLALVKYGYDRCEEALPVLSTSKPATPSSPRNITVTEDEAKNLHEILRGELQRFRALVEISNLRKSTNVSGSTDTSIPLVGRLNHYPSEGVDLDNIVVYPPRAEPIPVKPIFLDVAWNYINYPNEYLNREQTSKASDITAKNNEDNQPKKRGWFGFGR</sequence>
<keyword evidence="8 10" id="KW-0687">Ribonucleoprotein</keyword>
<dbReference type="Pfam" id="PF16969">
    <property type="entry name" value="SRP68"/>
    <property type="match status" value="1"/>
</dbReference>
<dbReference type="CDD" id="cd15481">
    <property type="entry name" value="SRP68-RBD"/>
    <property type="match status" value="1"/>
</dbReference>
<dbReference type="Gene3D" id="1.10.3450.40">
    <property type="entry name" value="Signal recognition particle, SRP68 subunit, RNA-binding domain"/>
    <property type="match status" value="1"/>
</dbReference>
<dbReference type="InterPro" id="IPR038253">
    <property type="entry name" value="SRP68_N_sf"/>
</dbReference>
<gene>
    <name evidence="12" type="ORF">VTK73DRAFT_10400</name>
</gene>
<organism evidence="12 13">
    <name type="scientific">Phialemonium thermophilum</name>
    <dbReference type="NCBI Taxonomy" id="223376"/>
    <lineage>
        <taxon>Eukaryota</taxon>
        <taxon>Fungi</taxon>
        <taxon>Dikarya</taxon>
        <taxon>Ascomycota</taxon>
        <taxon>Pezizomycotina</taxon>
        <taxon>Sordariomycetes</taxon>
        <taxon>Sordariomycetidae</taxon>
        <taxon>Cephalothecales</taxon>
        <taxon>Cephalothecaceae</taxon>
        <taxon>Phialemonium</taxon>
    </lineage>
</organism>
<evidence type="ECO:0000313" key="13">
    <source>
        <dbReference type="Proteomes" id="UP001586593"/>
    </source>
</evidence>
<comment type="similarity">
    <text evidence="3 10">Belongs to the SRP68 family.</text>
</comment>
<keyword evidence="13" id="KW-1185">Reference proteome</keyword>
<keyword evidence="7" id="KW-0539">Nucleus</keyword>
<keyword evidence="4 10" id="KW-0963">Cytoplasm</keyword>
<dbReference type="InterPro" id="IPR034652">
    <property type="entry name" value="SRP68-RBD"/>
</dbReference>
<feature type="region of interest" description="Disordered" evidence="11">
    <location>
        <begin position="599"/>
        <end position="620"/>
    </location>
</feature>
<reference evidence="12 13" key="1">
    <citation type="journal article" date="2024" name="Commun. Biol.">
        <title>Comparative genomic analysis of thermophilic fungi reveals convergent evolutionary adaptations and gene losses.</title>
        <authorList>
            <person name="Steindorff A.S."/>
            <person name="Aguilar-Pontes M.V."/>
            <person name="Robinson A.J."/>
            <person name="Andreopoulos B."/>
            <person name="LaButti K."/>
            <person name="Kuo A."/>
            <person name="Mondo S."/>
            <person name="Riley R."/>
            <person name="Otillar R."/>
            <person name="Haridas S."/>
            <person name="Lipzen A."/>
            <person name="Grimwood J."/>
            <person name="Schmutz J."/>
            <person name="Clum A."/>
            <person name="Reid I.D."/>
            <person name="Moisan M.C."/>
            <person name="Butler G."/>
            <person name="Nguyen T.T.M."/>
            <person name="Dewar K."/>
            <person name="Conant G."/>
            <person name="Drula E."/>
            <person name="Henrissat B."/>
            <person name="Hansel C."/>
            <person name="Singer S."/>
            <person name="Hutchinson M.I."/>
            <person name="de Vries R.P."/>
            <person name="Natvig D.O."/>
            <person name="Powell A.J."/>
            <person name="Tsang A."/>
            <person name="Grigoriev I.V."/>
        </authorList>
    </citation>
    <scope>NUCLEOTIDE SEQUENCE [LARGE SCALE GENOMIC DNA]</scope>
    <source>
        <strain evidence="12 13">ATCC 24622</strain>
    </source>
</reference>
<accession>A0ABR3XGY1</accession>
<keyword evidence="6 10" id="KW-0733">Signal recognition particle</keyword>
<feature type="region of interest" description="Disordered" evidence="11">
    <location>
        <begin position="373"/>
        <end position="397"/>
    </location>
</feature>
<evidence type="ECO:0000256" key="11">
    <source>
        <dbReference type="SAM" id="MobiDB-lite"/>
    </source>
</evidence>
<dbReference type="InterPro" id="IPR026258">
    <property type="entry name" value="SRP68"/>
</dbReference>
<evidence type="ECO:0000256" key="7">
    <source>
        <dbReference type="ARBA" id="ARBA00023242"/>
    </source>
</evidence>
<dbReference type="PANTHER" id="PTHR12860">
    <property type="entry name" value="SIGNAL RECOGNITION PARTICLE 68 KDA PROTEIN"/>
    <property type="match status" value="1"/>
</dbReference>
<evidence type="ECO:0000256" key="8">
    <source>
        <dbReference type="ARBA" id="ARBA00023274"/>
    </source>
</evidence>
<evidence type="ECO:0000256" key="6">
    <source>
        <dbReference type="ARBA" id="ARBA00023135"/>
    </source>
</evidence>
<comment type="caution">
    <text evidence="12">The sequence shown here is derived from an EMBL/GenBank/DDBJ whole genome shotgun (WGS) entry which is preliminary data.</text>
</comment>
<dbReference type="Proteomes" id="UP001586593">
    <property type="component" value="Unassembled WGS sequence"/>
</dbReference>
<evidence type="ECO:0000256" key="1">
    <source>
        <dbReference type="ARBA" id="ARBA00004496"/>
    </source>
</evidence>
<evidence type="ECO:0000256" key="3">
    <source>
        <dbReference type="ARBA" id="ARBA00009352"/>
    </source>
</evidence>
<evidence type="ECO:0000256" key="9">
    <source>
        <dbReference type="ARBA" id="ARBA00029498"/>
    </source>
</evidence>
<protein>
    <recommendedName>
        <fullName evidence="9 10">Signal recognition particle subunit SRP68</fullName>
        <shortName evidence="10">SRP68</shortName>
    </recommendedName>
</protein>
<dbReference type="PANTHER" id="PTHR12860:SF0">
    <property type="entry name" value="SIGNAL RECOGNITION PARTICLE SUBUNIT SRP68"/>
    <property type="match status" value="1"/>
</dbReference>
<evidence type="ECO:0000256" key="4">
    <source>
        <dbReference type="ARBA" id="ARBA00022490"/>
    </source>
</evidence>
<evidence type="ECO:0000256" key="10">
    <source>
        <dbReference type="PIRNR" id="PIRNR038995"/>
    </source>
</evidence>
<dbReference type="EMBL" id="JAZHXJ010000099">
    <property type="protein sequence ID" value="KAL1874920.1"/>
    <property type="molecule type" value="Genomic_DNA"/>
</dbReference>
<comment type="subcellular location">
    <subcellularLocation>
        <location evidence="1 10">Cytoplasm</location>
    </subcellularLocation>
    <subcellularLocation>
        <location evidence="2">Nucleus</location>
        <location evidence="2">Nucleolus</location>
    </subcellularLocation>
</comment>
<evidence type="ECO:0000256" key="2">
    <source>
        <dbReference type="ARBA" id="ARBA00004604"/>
    </source>
</evidence>
<comment type="function">
    <text evidence="10">Component of the signal recognition particle (SRP) complex, a ribonucleoprotein complex that mediates the cotranslational targeting of secretory and membrane proteins to the endoplasmic reticulum (ER). The SRP complex interacts with the signal sequence in nascent secretory and membrane proteins and directs them to the membrane of the ER.</text>
</comment>
<proteinExistence type="inferred from homology"/>
<keyword evidence="5 10" id="KW-0694">RNA-binding</keyword>
<evidence type="ECO:0000256" key="5">
    <source>
        <dbReference type="ARBA" id="ARBA00022884"/>
    </source>
</evidence>
<name>A0ABR3XGY1_9PEZI</name>
<dbReference type="PIRSF" id="PIRSF038995">
    <property type="entry name" value="SRP68"/>
    <property type="match status" value="1"/>
</dbReference>
<evidence type="ECO:0000313" key="12">
    <source>
        <dbReference type="EMBL" id="KAL1874920.1"/>
    </source>
</evidence>